<sequence length="207" mass="23572">MDLVLHGNLLGNDNSGPEDNLLLFYYALARALRRGDAGLQRPALPIRVVSMIFDHLNIKKSVVEQTDKPFSVTEKGRPEHMGLQIDARYLLASIGRLHLQLTTKSHDQGWVDNPDAGNWTWFEVFVQKGGYKSDEVYCWKTHNNKLGSYETSELEGPIFDPVHPIWSHLDVGDIIGARAKASFVGWVNHVEEMKLEIWEPFDPTRFC</sequence>
<organism evidence="1 2">
    <name type="scientific">Serendipita indica (strain DSM 11827)</name>
    <name type="common">Root endophyte fungus</name>
    <name type="synonym">Piriformospora indica</name>
    <dbReference type="NCBI Taxonomy" id="1109443"/>
    <lineage>
        <taxon>Eukaryota</taxon>
        <taxon>Fungi</taxon>
        <taxon>Dikarya</taxon>
        <taxon>Basidiomycota</taxon>
        <taxon>Agaricomycotina</taxon>
        <taxon>Agaricomycetes</taxon>
        <taxon>Sebacinales</taxon>
        <taxon>Serendipitaceae</taxon>
        <taxon>Serendipita</taxon>
    </lineage>
</organism>
<reference evidence="1 2" key="1">
    <citation type="journal article" date="2011" name="PLoS Pathog.">
        <title>Endophytic Life Strategies Decoded by Genome and Transcriptome Analyses of the Mutualistic Root Symbiont Piriformospora indica.</title>
        <authorList>
            <person name="Zuccaro A."/>
            <person name="Lahrmann U."/>
            <person name="Guldener U."/>
            <person name="Langen G."/>
            <person name="Pfiffi S."/>
            <person name="Biedenkopf D."/>
            <person name="Wong P."/>
            <person name="Samans B."/>
            <person name="Grimm C."/>
            <person name="Basiewicz M."/>
            <person name="Murat C."/>
            <person name="Martin F."/>
            <person name="Kogel K.H."/>
        </authorList>
    </citation>
    <scope>NUCLEOTIDE SEQUENCE [LARGE SCALE GENOMIC DNA]</scope>
    <source>
        <strain evidence="1 2">DSM 11827</strain>
    </source>
</reference>
<dbReference type="InParanoid" id="G4TG90"/>
<dbReference type="EMBL" id="CAFZ01000079">
    <property type="protein sequence ID" value="CCA70336.1"/>
    <property type="molecule type" value="Genomic_DNA"/>
</dbReference>
<evidence type="ECO:0000313" key="1">
    <source>
        <dbReference type="EMBL" id="CCA70336.1"/>
    </source>
</evidence>
<protein>
    <submittedName>
        <fullName evidence="1">Uncharacterized protein</fullName>
    </submittedName>
</protein>
<dbReference type="HOGENOM" id="CLU_089048_0_0_1"/>
<proteinExistence type="predicted"/>
<accession>G4TG90</accession>
<comment type="caution">
    <text evidence="1">The sequence shown here is derived from an EMBL/GenBank/DDBJ whole genome shotgun (WGS) entry which is preliminary data.</text>
</comment>
<dbReference type="OMA" id="GWESHRN"/>
<dbReference type="Proteomes" id="UP000007148">
    <property type="component" value="Unassembled WGS sequence"/>
</dbReference>
<dbReference type="OrthoDB" id="630895at2759"/>
<gene>
    <name evidence="1" type="ORF">PIIN_04275</name>
</gene>
<dbReference type="eggNOG" id="ENOG502RDTS">
    <property type="taxonomic scope" value="Eukaryota"/>
</dbReference>
<evidence type="ECO:0000313" key="2">
    <source>
        <dbReference type="Proteomes" id="UP000007148"/>
    </source>
</evidence>
<name>G4TG90_SERID</name>
<dbReference type="AlphaFoldDB" id="G4TG90"/>
<keyword evidence="2" id="KW-1185">Reference proteome</keyword>